<organism evidence="2 3">
    <name type="scientific">Azotobacter chroococcum</name>
    <dbReference type="NCBI Taxonomy" id="353"/>
    <lineage>
        <taxon>Bacteria</taxon>
        <taxon>Pseudomonadati</taxon>
        <taxon>Pseudomonadota</taxon>
        <taxon>Gammaproteobacteria</taxon>
        <taxon>Pseudomonadales</taxon>
        <taxon>Pseudomonadaceae</taxon>
        <taxon>Azotobacter</taxon>
    </lineage>
</organism>
<feature type="transmembrane region" description="Helical" evidence="1">
    <location>
        <begin position="93"/>
        <end position="113"/>
    </location>
</feature>
<name>A0A4R1PP82_9GAMM</name>
<feature type="transmembrane region" description="Helical" evidence="1">
    <location>
        <begin position="6"/>
        <end position="24"/>
    </location>
</feature>
<dbReference type="EMBL" id="SMMU01000007">
    <property type="protein sequence ID" value="TCL32573.1"/>
    <property type="molecule type" value="Genomic_DNA"/>
</dbReference>
<accession>A0A4R1PP82</accession>
<dbReference type="RefSeq" id="WP_131302279.1">
    <property type="nucleotide sequence ID" value="NZ_JBHLST010000116.1"/>
</dbReference>
<keyword evidence="1" id="KW-0472">Membrane</keyword>
<dbReference type="Proteomes" id="UP000295169">
    <property type="component" value="Unassembled WGS sequence"/>
</dbReference>
<keyword evidence="1" id="KW-1133">Transmembrane helix</keyword>
<gene>
    <name evidence="2" type="ORF">EV691_107102</name>
</gene>
<evidence type="ECO:0000313" key="3">
    <source>
        <dbReference type="Proteomes" id="UP000295169"/>
    </source>
</evidence>
<sequence>MLTGFTAGLLLAYTGMLGLCLGLERHYRQIWQQVPPAWLRRTLRAAGWLALALAFPACIQAWGAAMGPVGWFGLVSLTGFALVLLLPLAPRLALWLPAAGGVLWVLLLGAGLWRGEPF</sequence>
<keyword evidence="1" id="KW-0812">Transmembrane</keyword>
<evidence type="ECO:0000256" key="1">
    <source>
        <dbReference type="SAM" id="Phobius"/>
    </source>
</evidence>
<reference evidence="2 3" key="1">
    <citation type="submission" date="2019-03" db="EMBL/GenBank/DDBJ databases">
        <title>Genomic Encyclopedia of Type Strains, Phase IV (KMG-IV): sequencing the most valuable type-strain genomes for metagenomic binning, comparative biology and taxonomic classification.</title>
        <authorList>
            <person name="Goeker M."/>
        </authorList>
    </citation>
    <scope>NUCLEOTIDE SEQUENCE [LARGE SCALE GENOMIC DNA]</scope>
    <source>
        <strain evidence="2 3">DSM 2286</strain>
    </source>
</reference>
<protein>
    <submittedName>
        <fullName evidence="2">Uncharacterized protein DUF3325</fullName>
    </submittedName>
</protein>
<dbReference type="AlphaFoldDB" id="A0A4R1PP82"/>
<proteinExistence type="predicted"/>
<evidence type="ECO:0000313" key="2">
    <source>
        <dbReference type="EMBL" id="TCL32573.1"/>
    </source>
</evidence>
<feature type="transmembrane region" description="Helical" evidence="1">
    <location>
        <begin position="69"/>
        <end position="86"/>
    </location>
</feature>
<dbReference type="InterPro" id="IPR021762">
    <property type="entry name" value="DUF3325"/>
</dbReference>
<feature type="transmembrane region" description="Helical" evidence="1">
    <location>
        <begin position="45"/>
        <end position="63"/>
    </location>
</feature>
<comment type="caution">
    <text evidence="2">The sequence shown here is derived from an EMBL/GenBank/DDBJ whole genome shotgun (WGS) entry which is preliminary data.</text>
</comment>
<dbReference type="Pfam" id="PF11804">
    <property type="entry name" value="DUF3325"/>
    <property type="match status" value="1"/>
</dbReference>